<dbReference type="CDD" id="cd05034">
    <property type="entry name" value="PTKc_Src_like"/>
    <property type="match status" value="1"/>
</dbReference>
<dbReference type="InterPro" id="IPR001452">
    <property type="entry name" value="SH3_domain"/>
</dbReference>
<dbReference type="CDD" id="cd11845">
    <property type="entry name" value="SH3_Src_like"/>
    <property type="match status" value="1"/>
</dbReference>
<dbReference type="FunFam" id="3.30.200.20:FF:000036">
    <property type="entry name" value="Tyrosine-protein kinase"/>
    <property type="match status" value="1"/>
</dbReference>
<comment type="caution">
    <text evidence="12">The sequence shown here is derived from an EMBL/GenBank/DDBJ whole genome shotgun (WGS) entry which is preliminary data.</text>
</comment>
<dbReference type="Gene3D" id="3.30.200.20">
    <property type="entry name" value="Phosphorylase Kinase, domain 1"/>
    <property type="match status" value="1"/>
</dbReference>
<dbReference type="Gene3D" id="1.10.510.10">
    <property type="entry name" value="Transferase(Phosphotransferase) domain 1"/>
    <property type="match status" value="1"/>
</dbReference>
<organism evidence="12 13">
    <name type="scientific">Owenia fusiformis</name>
    <name type="common">Polychaete worm</name>
    <dbReference type="NCBI Taxonomy" id="6347"/>
    <lineage>
        <taxon>Eukaryota</taxon>
        <taxon>Metazoa</taxon>
        <taxon>Spiralia</taxon>
        <taxon>Lophotrochozoa</taxon>
        <taxon>Annelida</taxon>
        <taxon>Polychaeta</taxon>
        <taxon>Sedentaria</taxon>
        <taxon>Canalipalpata</taxon>
        <taxon>Sabellida</taxon>
        <taxon>Oweniida</taxon>
        <taxon>Oweniidae</taxon>
        <taxon>Owenia</taxon>
    </lineage>
</organism>
<dbReference type="EMBL" id="CAIIXF020000001">
    <property type="protein sequence ID" value="CAH1776272.1"/>
    <property type="molecule type" value="Genomic_DNA"/>
</dbReference>
<sequence length="533" mass="60580">MGNHINKPKFLDAAPEFLSNMGNCMGKPKTVEGNAAKYVAENNAAEVTTPNKYNEGAARDLRDELPPPPDPSRPQSGAKLIRALYDYEARTADDLTFKKDDIMEIVSDTDSDWWMARHMVSNQTGYIPSNYVAVEDTLETYDWYLGAVKRKEAEKLLLEGRNKPGTFLIRESETSKGAFSISVLDFNDATNERNVKHYKIRNLDEGGFFIAARFKCRTLTELVEHYSTASDGLCQKLTVACPKPKPVMSDLSRETKDQWEIPRDSLELMEKLGAGQFGEVWKGCYNKTTDVAIKTLKPGTMTPEAFLLEAQIMKNCQHEKLVKLYAVCTQEEPIYIVTELMSEGSLLSYLREGAGRRAKLPEMVDMAAQVASGMEYIEQQKYVHRDLAARNILVGENRICKVADFGLARLIEDDEYQAQRGAKFPIKWTAPEAANYGKFTIKSDIWSYGILLIEITTHGQIPYPGMNNREVLEQIDRGYRAPRPKLCPESMYETMLQCWEEDANKRPTFEYLNAFFEDYFIATEPSYKETDDI</sequence>
<evidence type="ECO:0000256" key="9">
    <source>
        <dbReference type="ARBA" id="ARBA00023288"/>
    </source>
</evidence>
<dbReference type="EC" id="2.7.10.2" evidence="11"/>
<dbReference type="PROSITE" id="PS50001">
    <property type="entry name" value="SH2"/>
    <property type="match status" value="1"/>
</dbReference>
<dbReference type="InterPro" id="IPR017441">
    <property type="entry name" value="Protein_kinase_ATP_BS"/>
</dbReference>
<dbReference type="CDD" id="cd09933">
    <property type="entry name" value="SH2_Src_family"/>
    <property type="match status" value="1"/>
</dbReference>
<keyword evidence="6 11" id="KW-0418">Kinase</keyword>
<dbReference type="InterPro" id="IPR036028">
    <property type="entry name" value="SH3-like_dom_sf"/>
</dbReference>
<evidence type="ECO:0000256" key="11">
    <source>
        <dbReference type="RuleBase" id="RU362096"/>
    </source>
</evidence>
<evidence type="ECO:0000256" key="10">
    <source>
        <dbReference type="ARBA" id="ARBA00051245"/>
    </source>
</evidence>
<evidence type="ECO:0000256" key="8">
    <source>
        <dbReference type="ARBA" id="ARBA00023137"/>
    </source>
</evidence>
<dbReference type="PRINTS" id="PR00401">
    <property type="entry name" value="SH2DOMAIN"/>
</dbReference>
<dbReference type="InterPro" id="IPR001245">
    <property type="entry name" value="Ser-Thr/Tyr_kinase_cat_dom"/>
</dbReference>
<reference evidence="12" key="1">
    <citation type="submission" date="2022-03" db="EMBL/GenBank/DDBJ databases">
        <authorList>
            <person name="Martin C."/>
        </authorList>
    </citation>
    <scope>NUCLEOTIDE SEQUENCE</scope>
</reference>
<dbReference type="SUPFAM" id="SSF55550">
    <property type="entry name" value="SH2 domain"/>
    <property type="match status" value="1"/>
</dbReference>
<dbReference type="InterPro" id="IPR011009">
    <property type="entry name" value="Kinase-like_dom_sf"/>
</dbReference>
<dbReference type="Gene3D" id="3.30.505.10">
    <property type="entry name" value="SH2 domain"/>
    <property type="match status" value="1"/>
</dbReference>
<keyword evidence="1" id="KW-0728">SH3 domain</keyword>
<keyword evidence="4" id="KW-0519">Myristate</keyword>
<evidence type="ECO:0000256" key="7">
    <source>
        <dbReference type="ARBA" id="ARBA00022840"/>
    </source>
</evidence>
<dbReference type="SUPFAM" id="SSF56112">
    <property type="entry name" value="Protein kinase-like (PK-like)"/>
    <property type="match status" value="1"/>
</dbReference>
<dbReference type="GO" id="GO:0005524">
    <property type="term" value="F:ATP binding"/>
    <property type="evidence" value="ECO:0007669"/>
    <property type="project" value="UniProtKB-UniRule"/>
</dbReference>
<dbReference type="InterPro" id="IPR050198">
    <property type="entry name" value="Non-receptor_tyrosine_kinases"/>
</dbReference>
<dbReference type="InterPro" id="IPR020635">
    <property type="entry name" value="Tyr_kinase_cat_dom"/>
</dbReference>
<proteinExistence type="inferred from homology"/>
<evidence type="ECO:0000313" key="13">
    <source>
        <dbReference type="Proteomes" id="UP000749559"/>
    </source>
</evidence>
<dbReference type="PRINTS" id="PR00109">
    <property type="entry name" value="TYRKINASE"/>
</dbReference>
<dbReference type="PRINTS" id="PR00452">
    <property type="entry name" value="SH3DOMAIN"/>
</dbReference>
<dbReference type="PROSITE" id="PS50011">
    <property type="entry name" value="PROTEIN_KINASE_DOM"/>
    <property type="match status" value="1"/>
</dbReference>
<evidence type="ECO:0000313" key="12">
    <source>
        <dbReference type="EMBL" id="CAH1776272.1"/>
    </source>
</evidence>
<keyword evidence="7 11" id="KW-0067">ATP-binding</keyword>
<dbReference type="OrthoDB" id="28230at2759"/>
<dbReference type="PROSITE" id="PS50002">
    <property type="entry name" value="SH3"/>
    <property type="match status" value="1"/>
</dbReference>
<dbReference type="PROSITE" id="PS00109">
    <property type="entry name" value="PROTEIN_KINASE_TYR"/>
    <property type="match status" value="1"/>
</dbReference>
<dbReference type="SMART" id="SM00252">
    <property type="entry name" value="SH2"/>
    <property type="match status" value="1"/>
</dbReference>
<keyword evidence="5 11" id="KW-0547">Nucleotide-binding</keyword>
<gene>
    <name evidence="12" type="ORF">OFUS_LOCUS3463</name>
</gene>
<keyword evidence="2" id="KW-0597">Phosphoprotein</keyword>
<dbReference type="PROSITE" id="PS00107">
    <property type="entry name" value="PROTEIN_KINASE_ATP"/>
    <property type="match status" value="1"/>
</dbReference>
<evidence type="ECO:0000256" key="4">
    <source>
        <dbReference type="ARBA" id="ARBA00022707"/>
    </source>
</evidence>
<dbReference type="FunFam" id="1.10.510.10:FF:000004">
    <property type="entry name" value="Tyrosine-protein kinase"/>
    <property type="match status" value="1"/>
</dbReference>
<evidence type="ECO:0000256" key="5">
    <source>
        <dbReference type="ARBA" id="ARBA00022741"/>
    </source>
</evidence>
<keyword evidence="8 11" id="KW-0829">Tyrosine-protein kinase</keyword>
<keyword evidence="13" id="KW-1185">Reference proteome</keyword>
<evidence type="ECO:0000256" key="2">
    <source>
        <dbReference type="ARBA" id="ARBA00022553"/>
    </source>
</evidence>
<dbReference type="InterPro" id="IPR000719">
    <property type="entry name" value="Prot_kinase_dom"/>
</dbReference>
<evidence type="ECO:0000256" key="6">
    <source>
        <dbReference type="ARBA" id="ARBA00022777"/>
    </source>
</evidence>
<dbReference type="Pfam" id="PF07714">
    <property type="entry name" value="PK_Tyr_Ser-Thr"/>
    <property type="match status" value="1"/>
</dbReference>
<name>A0A8J1XRH8_OWEFU</name>
<keyword evidence="3 11" id="KW-0808">Transferase</keyword>
<dbReference type="InterPro" id="IPR036860">
    <property type="entry name" value="SH2_dom_sf"/>
</dbReference>
<dbReference type="AlphaFoldDB" id="A0A8J1XRH8"/>
<keyword evidence="9" id="KW-0449">Lipoprotein</keyword>
<dbReference type="InterPro" id="IPR000980">
    <property type="entry name" value="SH2"/>
</dbReference>
<dbReference type="Proteomes" id="UP000749559">
    <property type="component" value="Unassembled WGS sequence"/>
</dbReference>
<accession>A0A8J1XRH8</accession>
<dbReference type="GO" id="GO:0004715">
    <property type="term" value="F:non-membrane spanning protein tyrosine kinase activity"/>
    <property type="evidence" value="ECO:0007669"/>
    <property type="project" value="UniProtKB-EC"/>
</dbReference>
<comment type="catalytic activity">
    <reaction evidence="10 11">
        <text>L-tyrosyl-[protein] + ATP = O-phospho-L-tyrosyl-[protein] + ADP + H(+)</text>
        <dbReference type="Rhea" id="RHEA:10596"/>
        <dbReference type="Rhea" id="RHEA-COMP:10136"/>
        <dbReference type="Rhea" id="RHEA-COMP:20101"/>
        <dbReference type="ChEBI" id="CHEBI:15378"/>
        <dbReference type="ChEBI" id="CHEBI:30616"/>
        <dbReference type="ChEBI" id="CHEBI:46858"/>
        <dbReference type="ChEBI" id="CHEBI:61978"/>
        <dbReference type="ChEBI" id="CHEBI:456216"/>
        <dbReference type="EC" id="2.7.10.2"/>
    </reaction>
</comment>
<evidence type="ECO:0000256" key="1">
    <source>
        <dbReference type="ARBA" id="ARBA00022443"/>
    </source>
</evidence>
<dbReference type="PANTHER" id="PTHR24418">
    <property type="entry name" value="TYROSINE-PROTEIN KINASE"/>
    <property type="match status" value="1"/>
</dbReference>
<dbReference type="SMART" id="SM00219">
    <property type="entry name" value="TyrKc"/>
    <property type="match status" value="1"/>
</dbReference>
<dbReference type="Pfam" id="PF00017">
    <property type="entry name" value="SH2"/>
    <property type="match status" value="1"/>
</dbReference>
<protein>
    <recommendedName>
        <fullName evidence="11">Tyrosine-protein kinase</fullName>
        <ecNumber evidence="11">2.7.10.2</ecNumber>
    </recommendedName>
</protein>
<dbReference type="InterPro" id="IPR008266">
    <property type="entry name" value="Tyr_kinase_AS"/>
</dbReference>
<evidence type="ECO:0000256" key="3">
    <source>
        <dbReference type="ARBA" id="ARBA00022679"/>
    </source>
</evidence>
<comment type="similarity">
    <text evidence="11">Belongs to the protein kinase superfamily. Tyr protein kinase family.</text>
</comment>
<dbReference type="SUPFAM" id="SSF50044">
    <property type="entry name" value="SH3-domain"/>
    <property type="match status" value="1"/>
</dbReference>
<dbReference type="Gene3D" id="2.30.30.40">
    <property type="entry name" value="SH3 Domains"/>
    <property type="match status" value="1"/>
</dbReference>
<dbReference type="SMART" id="SM00326">
    <property type="entry name" value="SH3"/>
    <property type="match status" value="1"/>
</dbReference>
<dbReference type="Pfam" id="PF00018">
    <property type="entry name" value="SH3_1"/>
    <property type="match status" value="1"/>
</dbReference>